<comment type="caution">
    <text evidence="1">The sequence shown here is derived from an EMBL/GenBank/DDBJ whole genome shotgun (WGS) entry which is preliminary data.</text>
</comment>
<evidence type="ECO:0000313" key="2">
    <source>
        <dbReference type="Proteomes" id="UP001312865"/>
    </source>
</evidence>
<gene>
    <name evidence="1" type="ORF">WAK64_06690</name>
</gene>
<reference evidence="1 2" key="1">
    <citation type="journal article" date="2018" name="J. Microbiol.">
        <title>Bacillus spongiae sp. nov., isolated from sponge of Jeju Island.</title>
        <authorList>
            <person name="Lee G.E."/>
            <person name="Im W.T."/>
            <person name="Park J.S."/>
        </authorList>
    </citation>
    <scope>NUCLEOTIDE SEQUENCE [LARGE SCALE GENOMIC DNA]</scope>
    <source>
        <strain evidence="1 2">135PIL107-10</strain>
    </source>
</reference>
<accession>A0ABU8HBN3</accession>
<name>A0ABU8HBN3_9BACI</name>
<protein>
    <submittedName>
        <fullName evidence="1">Uncharacterized protein</fullName>
    </submittedName>
</protein>
<keyword evidence="2" id="KW-1185">Reference proteome</keyword>
<dbReference type="RefSeq" id="WP_336586176.1">
    <property type="nucleotide sequence ID" value="NZ_JBBAXC010000004.1"/>
</dbReference>
<proteinExistence type="predicted"/>
<organism evidence="1 2">
    <name type="scientific">Bacillus spongiae</name>
    <dbReference type="NCBI Taxonomy" id="2683610"/>
    <lineage>
        <taxon>Bacteria</taxon>
        <taxon>Bacillati</taxon>
        <taxon>Bacillota</taxon>
        <taxon>Bacilli</taxon>
        <taxon>Bacillales</taxon>
        <taxon>Bacillaceae</taxon>
        <taxon>Bacillus</taxon>
    </lineage>
</organism>
<dbReference type="Proteomes" id="UP001312865">
    <property type="component" value="Unassembled WGS sequence"/>
</dbReference>
<dbReference type="EMBL" id="JBBAXC010000004">
    <property type="protein sequence ID" value="MEI5906744.1"/>
    <property type="molecule type" value="Genomic_DNA"/>
</dbReference>
<sequence length="49" mass="5726">MEFNFIKVKEKSEEIIKDFGINSNPKLPTMEYLVGYAEVTKVFNKTLLK</sequence>
<evidence type="ECO:0000313" key="1">
    <source>
        <dbReference type="EMBL" id="MEI5906744.1"/>
    </source>
</evidence>